<proteinExistence type="predicted"/>
<evidence type="ECO:0000256" key="1">
    <source>
        <dbReference type="SAM" id="SignalP"/>
    </source>
</evidence>
<accession>A0A2S9GSY4</accession>
<name>A0A2S9GSY4_9BURK</name>
<dbReference type="RefSeq" id="WP_105534211.1">
    <property type="nucleotide sequence ID" value="NZ_PUGF01000035.1"/>
</dbReference>
<dbReference type="SUPFAM" id="SSF69360">
    <property type="entry name" value="Cell wall binding repeat"/>
    <property type="match status" value="2"/>
</dbReference>
<dbReference type="OrthoDB" id="8769943at2"/>
<keyword evidence="3" id="KW-1185">Reference proteome</keyword>
<dbReference type="InterPro" id="IPR032774">
    <property type="entry name" value="WG_beta_rep"/>
</dbReference>
<dbReference type="Pfam" id="PF14903">
    <property type="entry name" value="WG_beta_rep"/>
    <property type="match status" value="6"/>
</dbReference>
<evidence type="ECO:0000313" key="3">
    <source>
        <dbReference type="Proteomes" id="UP000237839"/>
    </source>
</evidence>
<organism evidence="2 3">
    <name type="scientific">Solimicrobium silvestre</name>
    <dbReference type="NCBI Taxonomy" id="2099400"/>
    <lineage>
        <taxon>Bacteria</taxon>
        <taxon>Pseudomonadati</taxon>
        <taxon>Pseudomonadota</taxon>
        <taxon>Betaproteobacteria</taxon>
        <taxon>Burkholderiales</taxon>
        <taxon>Oxalobacteraceae</taxon>
        <taxon>Solimicrobium</taxon>
    </lineage>
</organism>
<evidence type="ECO:0000313" key="2">
    <source>
        <dbReference type="EMBL" id="PRC90823.1"/>
    </source>
</evidence>
<reference evidence="2 3" key="1">
    <citation type="submission" date="2018-02" db="EMBL/GenBank/DDBJ databases">
        <title>Solimicrobium silvestre gen. nov., sp. nov., isolated from alpine forest soil.</title>
        <authorList>
            <person name="Margesin R."/>
            <person name="Albuquerque L."/>
            <person name="Zhang D.-C."/>
            <person name="Froufe H.J.C."/>
            <person name="Severino R."/>
            <person name="Roxo I."/>
            <person name="Egas C."/>
            <person name="Da Costa M.S."/>
        </authorList>
    </citation>
    <scope>NUCLEOTIDE SEQUENCE [LARGE SCALE GENOMIC DNA]</scope>
    <source>
        <strain evidence="2 3">S20-91</strain>
    </source>
</reference>
<sequence>MKKISFLFIGIFLTISIAQSQNIKAQSKTVALQYKPLTNDTYDNATDFYEGLAAVKINNKWGFIDSSGKMVIEPQFNPGQAQFNSYFSEGLAAINFTAAKTSVTNANDPPNTQWGFADKNGKVVIQPKFSGNYYAPPRFSNGLAVIGASFIGTTIATFGLRTKYGYINKAGAFAIPAKFDEASDFSEDLASVRIGDKYGFIDTSGRVVIEPTYDSPSYFKDGIAIVEVNNVSFMIDKKNKKIVDKGFPGLSAFSDGLARFEENGKVGFIDKKGDVKIKPTLDFGLEKSKQMMYFSEGLCQIELGKNPATDSPSWIAGKFGYINKEGKMVINPQFDHVGPFKNGIAVASMYGKYGYINKSGEFVIPPIFANAGYFVDGVARVSGGSSFGDYKYRFIKLN</sequence>
<dbReference type="PANTHER" id="PTHR37841:SF1">
    <property type="entry name" value="DUF3298 DOMAIN-CONTAINING PROTEIN"/>
    <property type="match status" value="1"/>
</dbReference>
<keyword evidence="1" id="KW-0732">Signal</keyword>
<dbReference type="Proteomes" id="UP000237839">
    <property type="component" value="Unassembled WGS sequence"/>
</dbReference>
<gene>
    <name evidence="2" type="ORF">S2091_4486</name>
</gene>
<dbReference type="PANTHER" id="PTHR37841">
    <property type="entry name" value="GLR2918 PROTEIN"/>
    <property type="match status" value="1"/>
</dbReference>
<dbReference type="AlphaFoldDB" id="A0A2S9GSY4"/>
<feature type="signal peptide" evidence="1">
    <location>
        <begin position="1"/>
        <end position="20"/>
    </location>
</feature>
<comment type="caution">
    <text evidence="2">The sequence shown here is derived from an EMBL/GenBank/DDBJ whole genome shotgun (WGS) entry which is preliminary data.</text>
</comment>
<protein>
    <submittedName>
        <fullName evidence="2">KWG Leptospira</fullName>
    </submittedName>
</protein>
<dbReference type="EMBL" id="PUGF01000035">
    <property type="protein sequence ID" value="PRC90823.1"/>
    <property type="molecule type" value="Genomic_DNA"/>
</dbReference>
<feature type="chain" id="PRO_5015636917" evidence="1">
    <location>
        <begin position="21"/>
        <end position="398"/>
    </location>
</feature>